<comment type="caution">
    <text evidence="2">The sequence shown here is derived from an EMBL/GenBank/DDBJ whole genome shotgun (WGS) entry which is preliminary data.</text>
</comment>
<sequence>MKKREKELKEKFYSSPFAERAKIKRELTALQEEIMSIDIKHEEMIQRLENPTDPATDPHHLVELIKKELREVLDGSRKFEAGDEEINELIANLARNRQKPLDRDKITTRMVRVRQEDFSSADFDEMISLIRQVKNFLEEQNRQDQQRKENIKLNNPHLFTQDEIISEAEAQKLTKEDKEYYIKYETYVELNDKIFIDHYQENGQQELANPVSGVNGLIENTNDKNMSSGLITNGVEKDKTPKEIDNEFLLKFFQSKNIKQISLTPEGNLLIEYNSGKSEIVFNEQANNQELQKVISYYRNNNQTNLSQQDLINMNGTNSPTEKPKDNKAI</sequence>
<protein>
    <submittedName>
        <fullName evidence="2">8736_t:CDS:1</fullName>
    </submittedName>
</protein>
<reference evidence="2 3" key="1">
    <citation type="submission" date="2021-06" db="EMBL/GenBank/DDBJ databases">
        <authorList>
            <person name="Kallberg Y."/>
            <person name="Tangrot J."/>
            <person name="Rosling A."/>
        </authorList>
    </citation>
    <scope>NUCLEOTIDE SEQUENCE [LARGE SCALE GENOMIC DNA]</scope>
    <source>
        <strain evidence="2 3">120-4 pot B 10/14</strain>
    </source>
</reference>
<keyword evidence="3" id="KW-1185">Reference proteome</keyword>
<gene>
    <name evidence="2" type="ORF">GMARGA_LOCUS18921</name>
</gene>
<feature type="compositionally biased region" description="Polar residues" evidence="1">
    <location>
        <begin position="306"/>
        <end position="321"/>
    </location>
</feature>
<evidence type="ECO:0000313" key="3">
    <source>
        <dbReference type="Proteomes" id="UP000789901"/>
    </source>
</evidence>
<accession>A0ABN7VI52</accession>
<organism evidence="2 3">
    <name type="scientific">Gigaspora margarita</name>
    <dbReference type="NCBI Taxonomy" id="4874"/>
    <lineage>
        <taxon>Eukaryota</taxon>
        <taxon>Fungi</taxon>
        <taxon>Fungi incertae sedis</taxon>
        <taxon>Mucoromycota</taxon>
        <taxon>Glomeromycotina</taxon>
        <taxon>Glomeromycetes</taxon>
        <taxon>Diversisporales</taxon>
        <taxon>Gigasporaceae</taxon>
        <taxon>Gigaspora</taxon>
    </lineage>
</organism>
<dbReference type="Proteomes" id="UP000789901">
    <property type="component" value="Unassembled WGS sequence"/>
</dbReference>
<evidence type="ECO:0000256" key="1">
    <source>
        <dbReference type="SAM" id="MobiDB-lite"/>
    </source>
</evidence>
<name>A0ABN7VI52_GIGMA</name>
<evidence type="ECO:0000313" key="2">
    <source>
        <dbReference type="EMBL" id="CAG8774576.1"/>
    </source>
</evidence>
<feature type="region of interest" description="Disordered" evidence="1">
    <location>
        <begin position="306"/>
        <end position="330"/>
    </location>
</feature>
<proteinExistence type="predicted"/>
<dbReference type="EMBL" id="CAJVQB010015432">
    <property type="protein sequence ID" value="CAG8774576.1"/>
    <property type="molecule type" value="Genomic_DNA"/>
</dbReference>